<gene>
    <name evidence="1" type="ORF">SVIM_LOCUS68971</name>
</gene>
<sequence length="273" mass="30542">MEPESRGERFPAFPGPSGHISALLLQFDSTPLRRLTVRLSIRDPATRAGWAAVGFRRTWLSDGLRPSVLRAELWVLTHLESRSSSELNEGLLTCRQALNRRVTFQEWILFSASSLASRDRISIAWSRATGDDIALLVVRLVRQSPLRRLPSFSTGTKPGRGDCSTGSNNRLVRSRPDALDVSNDGLKQAAYTVPRTWDPRICMQDELTGVPINRATRFTNKVGFLAGESLIKERAATGSNSIDNMDSIVYNDRQMKGFLKPFFIHLLDILKMS</sequence>
<dbReference type="EMBL" id="CAADRP010000299">
    <property type="protein sequence ID" value="VFU26378.1"/>
    <property type="molecule type" value="Genomic_DNA"/>
</dbReference>
<organism evidence="1">
    <name type="scientific">Salix viminalis</name>
    <name type="common">Common osier</name>
    <name type="synonym">Basket willow</name>
    <dbReference type="NCBI Taxonomy" id="40686"/>
    <lineage>
        <taxon>Eukaryota</taxon>
        <taxon>Viridiplantae</taxon>
        <taxon>Streptophyta</taxon>
        <taxon>Embryophyta</taxon>
        <taxon>Tracheophyta</taxon>
        <taxon>Spermatophyta</taxon>
        <taxon>Magnoliopsida</taxon>
        <taxon>eudicotyledons</taxon>
        <taxon>Gunneridae</taxon>
        <taxon>Pentapetalae</taxon>
        <taxon>rosids</taxon>
        <taxon>fabids</taxon>
        <taxon>Malpighiales</taxon>
        <taxon>Salicaceae</taxon>
        <taxon>Saliceae</taxon>
        <taxon>Salix</taxon>
    </lineage>
</organism>
<evidence type="ECO:0000313" key="1">
    <source>
        <dbReference type="EMBL" id="VFU26378.1"/>
    </source>
</evidence>
<proteinExistence type="predicted"/>
<name>A0A6N2KDF0_SALVM</name>
<protein>
    <submittedName>
        <fullName evidence="1">Uncharacterized protein</fullName>
    </submittedName>
</protein>
<dbReference type="AlphaFoldDB" id="A0A6N2KDF0"/>
<reference evidence="1" key="1">
    <citation type="submission" date="2019-03" db="EMBL/GenBank/DDBJ databases">
        <authorList>
            <person name="Mank J."/>
            <person name="Almeida P."/>
        </authorList>
    </citation>
    <scope>NUCLEOTIDE SEQUENCE</scope>
    <source>
        <strain evidence="1">78183</strain>
    </source>
</reference>
<accession>A0A6N2KDF0</accession>